<dbReference type="Proteomes" id="UP000579945">
    <property type="component" value="Unassembled WGS sequence"/>
</dbReference>
<proteinExistence type="predicted"/>
<evidence type="ECO:0000313" key="3">
    <source>
        <dbReference type="Proteomes" id="UP000579945"/>
    </source>
</evidence>
<evidence type="ECO:0000256" key="1">
    <source>
        <dbReference type="SAM" id="MobiDB-lite"/>
    </source>
</evidence>
<feature type="region of interest" description="Disordered" evidence="1">
    <location>
        <begin position="1"/>
        <end position="78"/>
    </location>
</feature>
<dbReference type="RefSeq" id="WP_183657672.1">
    <property type="nucleotide sequence ID" value="NZ_JACIBV010000001.1"/>
</dbReference>
<gene>
    <name evidence="2" type="ORF">FHR33_007397</name>
</gene>
<feature type="compositionally biased region" description="Pro residues" evidence="1">
    <location>
        <begin position="29"/>
        <end position="47"/>
    </location>
</feature>
<dbReference type="SUPFAM" id="SSF54427">
    <property type="entry name" value="NTF2-like"/>
    <property type="match status" value="1"/>
</dbReference>
<evidence type="ECO:0000313" key="2">
    <source>
        <dbReference type="EMBL" id="MBB3731537.1"/>
    </source>
</evidence>
<dbReference type="EMBL" id="JACIBV010000001">
    <property type="protein sequence ID" value="MBB3731537.1"/>
    <property type="molecule type" value="Genomic_DNA"/>
</dbReference>
<accession>A0A7W5VNW2</accession>
<protein>
    <recommendedName>
        <fullName evidence="4">DUF4440 domain-containing protein</fullName>
    </recommendedName>
</protein>
<reference evidence="2 3" key="1">
    <citation type="submission" date="2020-08" db="EMBL/GenBank/DDBJ databases">
        <title>Sequencing the genomes of 1000 actinobacteria strains.</title>
        <authorList>
            <person name="Klenk H.-P."/>
        </authorList>
    </citation>
    <scope>NUCLEOTIDE SEQUENCE [LARGE SCALE GENOMIC DNA]</scope>
    <source>
        <strain evidence="2 3">DSM 44320</strain>
    </source>
</reference>
<feature type="compositionally biased region" description="Low complexity" evidence="1">
    <location>
        <begin position="48"/>
        <end position="64"/>
    </location>
</feature>
<evidence type="ECO:0008006" key="4">
    <source>
        <dbReference type="Google" id="ProtNLM"/>
    </source>
</evidence>
<organism evidence="2 3">
    <name type="scientific">Nonomuraea dietziae</name>
    <dbReference type="NCBI Taxonomy" id="65515"/>
    <lineage>
        <taxon>Bacteria</taxon>
        <taxon>Bacillati</taxon>
        <taxon>Actinomycetota</taxon>
        <taxon>Actinomycetes</taxon>
        <taxon>Streptosporangiales</taxon>
        <taxon>Streptosporangiaceae</taxon>
        <taxon>Nonomuraea</taxon>
    </lineage>
</organism>
<keyword evidence="3" id="KW-1185">Reference proteome</keyword>
<comment type="caution">
    <text evidence="2">The sequence shown here is derived from an EMBL/GenBank/DDBJ whole genome shotgun (WGS) entry which is preliminary data.</text>
</comment>
<dbReference type="Gene3D" id="3.10.450.50">
    <property type="match status" value="1"/>
</dbReference>
<name>A0A7W5VNW2_9ACTN</name>
<sequence>MTTPTPDPTPRYTPSPTPASTPTSATTPDPTPGPTPNRAPASPPTPASTPNHAPTSAPASHPTPVSTPPESPPDLALADDDADACRAEIVRHHRVIEDWLTGRGARSDLPTFADAHTPAFTLITPDGEALPLPSVLAVIETAYGAVPTLAIAIRDVKVVASAESFVVATYEEHHGGQNPSVRRATVVLVRDATAPHGLRWTHLHETWTRLSSEQPPA</sequence>
<dbReference type="AlphaFoldDB" id="A0A7W5VNW2"/>
<dbReference type="GeneID" id="95393623"/>
<feature type="compositionally biased region" description="Pro residues" evidence="1">
    <location>
        <begin position="1"/>
        <end position="19"/>
    </location>
</feature>
<dbReference type="InterPro" id="IPR032710">
    <property type="entry name" value="NTF2-like_dom_sf"/>
</dbReference>